<evidence type="ECO:0000256" key="12">
    <source>
        <dbReference type="ARBA" id="ARBA00023172"/>
    </source>
</evidence>
<dbReference type="Gene3D" id="3.30.40.10">
    <property type="entry name" value="Zinc/RING finger domain, C3HC4 (zinc finger)"/>
    <property type="match status" value="1"/>
</dbReference>
<evidence type="ECO:0000256" key="9">
    <source>
        <dbReference type="ARBA" id="ARBA00022771"/>
    </source>
</evidence>
<dbReference type="Gene3D" id="3.90.1150.220">
    <property type="match status" value="1"/>
</dbReference>
<dbReference type="Proteomes" id="UP000769157">
    <property type="component" value="Unassembled WGS sequence"/>
</dbReference>
<evidence type="ECO:0000313" key="18">
    <source>
        <dbReference type="Proteomes" id="UP000769157"/>
    </source>
</evidence>
<comment type="subunit">
    <text evidence="15">Component of the Smc5-Smc6 complex.</text>
</comment>
<evidence type="ECO:0000256" key="3">
    <source>
        <dbReference type="ARBA" id="ARBA00010258"/>
    </source>
</evidence>
<dbReference type="InterPro" id="IPR013083">
    <property type="entry name" value="Znf_RING/FYVE/PHD"/>
</dbReference>
<dbReference type="EMBL" id="JAEUBE010000055">
    <property type="protein sequence ID" value="KAH3671754.1"/>
    <property type="molecule type" value="Genomic_DNA"/>
</dbReference>
<keyword evidence="9 15" id="KW-0863">Zinc-finger</keyword>
<evidence type="ECO:0000256" key="1">
    <source>
        <dbReference type="ARBA" id="ARBA00000900"/>
    </source>
</evidence>
<evidence type="ECO:0000256" key="10">
    <source>
        <dbReference type="ARBA" id="ARBA00022786"/>
    </source>
</evidence>
<comment type="subcellular location">
    <subcellularLocation>
        <location evidence="2 15">Nucleus</location>
    </subcellularLocation>
</comment>
<dbReference type="GO" id="GO:0030915">
    <property type="term" value="C:Smc5-Smc6 complex"/>
    <property type="evidence" value="ECO:0007669"/>
    <property type="project" value="UniProtKB-UniRule"/>
</dbReference>
<dbReference type="EC" id="2.3.2.27" evidence="4 15"/>
<dbReference type="Gene3D" id="1.10.10.10">
    <property type="entry name" value="Winged helix-like DNA-binding domain superfamily/Winged helix DNA-binding domain"/>
    <property type="match status" value="1"/>
</dbReference>
<evidence type="ECO:0000256" key="7">
    <source>
        <dbReference type="ARBA" id="ARBA00022723"/>
    </source>
</evidence>
<dbReference type="InterPro" id="IPR036388">
    <property type="entry name" value="WH-like_DNA-bd_sf"/>
</dbReference>
<dbReference type="OrthoDB" id="185455at2759"/>
<keyword evidence="18" id="KW-1185">Reference proteome</keyword>
<evidence type="ECO:0000256" key="6">
    <source>
        <dbReference type="ARBA" id="ARBA00022679"/>
    </source>
</evidence>
<evidence type="ECO:0000256" key="8">
    <source>
        <dbReference type="ARBA" id="ARBA00022763"/>
    </source>
</evidence>
<evidence type="ECO:0000256" key="15">
    <source>
        <dbReference type="RuleBase" id="RU368018"/>
    </source>
</evidence>
<dbReference type="InterPro" id="IPR014857">
    <property type="entry name" value="Nse1_RING_C4HC3-type"/>
</dbReference>
<evidence type="ECO:0000259" key="16">
    <source>
        <dbReference type="Pfam" id="PF08746"/>
    </source>
</evidence>
<dbReference type="InterPro" id="IPR011513">
    <property type="entry name" value="Nse1"/>
</dbReference>
<evidence type="ECO:0000256" key="2">
    <source>
        <dbReference type="ARBA" id="ARBA00004123"/>
    </source>
</evidence>
<keyword evidence="7 15" id="KW-0479">Metal-binding</keyword>
<accession>A0A9P8PI17</accession>
<dbReference type="PANTHER" id="PTHR20973">
    <property type="entry name" value="NON-SMC ELEMENT 1-RELATED"/>
    <property type="match status" value="1"/>
</dbReference>
<dbReference type="GO" id="GO:0000724">
    <property type="term" value="P:double-strand break repair via homologous recombination"/>
    <property type="evidence" value="ECO:0007669"/>
    <property type="project" value="TreeGrafter"/>
</dbReference>
<reference evidence="17" key="2">
    <citation type="submission" date="2021-01" db="EMBL/GenBank/DDBJ databases">
        <authorList>
            <person name="Schikora-Tamarit M.A."/>
        </authorList>
    </citation>
    <scope>NUCLEOTIDE SEQUENCE</scope>
    <source>
        <strain evidence="17">CBS6075</strain>
    </source>
</reference>
<organism evidence="17 18">
    <name type="scientific">Ogataea philodendri</name>
    <dbReference type="NCBI Taxonomy" id="1378263"/>
    <lineage>
        <taxon>Eukaryota</taxon>
        <taxon>Fungi</taxon>
        <taxon>Dikarya</taxon>
        <taxon>Ascomycota</taxon>
        <taxon>Saccharomycotina</taxon>
        <taxon>Pichiomycetes</taxon>
        <taxon>Pichiales</taxon>
        <taxon>Pichiaceae</taxon>
        <taxon>Ogataea</taxon>
    </lineage>
</organism>
<keyword evidence="10 15" id="KW-0833">Ubl conjugation pathway</keyword>
<dbReference type="GO" id="GO:0061630">
    <property type="term" value="F:ubiquitin protein ligase activity"/>
    <property type="evidence" value="ECO:0007669"/>
    <property type="project" value="UniProtKB-EC"/>
</dbReference>
<dbReference type="GeneID" id="70232427"/>
<keyword evidence="6 15" id="KW-0808">Transferase</keyword>
<evidence type="ECO:0000256" key="11">
    <source>
        <dbReference type="ARBA" id="ARBA00022833"/>
    </source>
</evidence>
<keyword evidence="14 15" id="KW-0539">Nucleus</keyword>
<evidence type="ECO:0000256" key="5">
    <source>
        <dbReference type="ARBA" id="ARBA00019422"/>
    </source>
</evidence>
<keyword evidence="11 15" id="KW-0862">Zinc</keyword>
<comment type="caution">
    <text evidence="17">The sequence shown here is derived from an EMBL/GenBank/DDBJ whole genome shotgun (WGS) entry which is preliminary data.</text>
</comment>
<name>A0A9P8PI17_9ASCO</name>
<proteinExistence type="inferred from homology"/>
<keyword evidence="12 15" id="KW-0233">DNA recombination</keyword>
<gene>
    <name evidence="17" type="ORF">OGAPHI_000459</name>
</gene>
<keyword evidence="8 15" id="KW-0227">DNA damage</keyword>
<dbReference type="Pfam" id="PF07574">
    <property type="entry name" value="SMC_Nse1"/>
    <property type="match status" value="1"/>
</dbReference>
<evidence type="ECO:0000256" key="14">
    <source>
        <dbReference type="ARBA" id="ARBA00023242"/>
    </source>
</evidence>
<feature type="domain" description="Non-structural maintenance of chromosomes element 1 RING C4HC3-type" evidence="16">
    <location>
        <begin position="232"/>
        <end position="272"/>
    </location>
</feature>
<dbReference type="GO" id="GO:0005634">
    <property type="term" value="C:nucleus"/>
    <property type="evidence" value="ECO:0007669"/>
    <property type="project" value="UniProtKB-SubCell"/>
</dbReference>
<comment type="similarity">
    <text evidence="3 15">Belongs to the NSE1 family.</text>
</comment>
<dbReference type="RefSeq" id="XP_046064930.1">
    <property type="nucleotide sequence ID" value="XM_046205704.1"/>
</dbReference>
<dbReference type="Pfam" id="PF08746">
    <property type="entry name" value="zf-RING-like"/>
    <property type="match status" value="1"/>
</dbReference>
<evidence type="ECO:0000256" key="4">
    <source>
        <dbReference type="ARBA" id="ARBA00012483"/>
    </source>
</evidence>
<comment type="function">
    <text evidence="15">Acts in a DNA repair pathway for removal of UV-induced DNA damage that is distinct from classical nucleotide excision repair and in repair of ionizing radiation damage. Functions in homologous recombination repair of DNA double strand breaks and in recovery of stalled replication forks.</text>
</comment>
<sequence>MEDRVGELINGDYGDLHRSVLQFLISVKSIEFEELYVVFVKLVIGCLLDSSDEQTSDQDSHLRDLLAQSRPEVPGLNTECLVKTIVLINRQLSALDFEIVETLAQDDEKNINVSFVNTKSSASVKLSTGYTEKEIEIINQLIDRMFEDPIDDEDNLTYSLKHSDALNLAKQNTNTITDSQNFINGLEASGWIDTVKGKYTLSARALAELKSYIIGKFDVLSAENLRGTVSLCHGCNEIITMGYRCPTSSCYIRFHEHCRDLFVKSHRIEQCPGNDCDASLDNMTSFY</sequence>
<reference evidence="17" key="1">
    <citation type="journal article" date="2021" name="Open Biol.">
        <title>Shared evolutionary footprints suggest mitochondrial oxidative damage underlies multiple complex I losses in fungi.</title>
        <authorList>
            <person name="Schikora-Tamarit M.A."/>
            <person name="Marcet-Houben M."/>
            <person name="Nosek J."/>
            <person name="Gabaldon T."/>
        </authorList>
    </citation>
    <scope>NUCLEOTIDE SEQUENCE</scope>
    <source>
        <strain evidence="17">CBS6075</strain>
    </source>
</reference>
<dbReference type="GO" id="GO:0008270">
    <property type="term" value="F:zinc ion binding"/>
    <property type="evidence" value="ECO:0007669"/>
    <property type="project" value="UniProtKB-KW"/>
</dbReference>
<keyword evidence="13 15" id="KW-0234">DNA repair</keyword>
<comment type="catalytic activity">
    <reaction evidence="1 15">
        <text>S-ubiquitinyl-[E2 ubiquitin-conjugating enzyme]-L-cysteine + [acceptor protein]-L-lysine = [E2 ubiquitin-conjugating enzyme]-L-cysteine + N(6)-ubiquitinyl-[acceptor protein]-L-lysine.</text>
        <dbReference type="EC" id="2.3.2.27"/>
    </reaction>
</comment>
<evidence type="ECO:0000313" key="17">
    <source>
        <dbReference type="EMBL" id="KAH3671754.1"/>
    </source>
</evidence>
<evidence type="ECO:0000256" key="13">
    <source>
        <dbReference type="ARBA" id="ARBA00023204"/>
    </source>
</evidence>
<dbReference type="AlphaFoldDB" id="A0A9P8PI17"/>
<dbReference type="PANTHER" id="PTHR20973:SF0">
    <property type="entry name" value="NON-STRUCTURAL MAINTENANCE OF CHROMOSOMES ELEMENT 1 HOMOLOG"/>
    <property type="match status" value="1"/>
</dbReference>
<protein>
    <recommendedName>
        <fullName evidence="5 15">Non-structural maintenance of chromosomes element 1 homolog</fullName>
        <ecNumber evidence="4 15">2.3.2.27</ecNumber>
    </recommendedName>
</protein>